<proteinExistence type="predicted"/>
<accession>A0ABX1ASS2</accession>
<dbReference type="EMBL" id="JAAVJB010000141">
    <property type="protein sequence ID" value="NJP67803.1"/>
    <property type="molecule type" value="Genomic_DNA"/>
</dbReference>
<organism evidence="3 4">
    <name type="scientific">Streptomyces spiramenti</name>
    <dbReference type="NCBI Taxonomy" id="2720606"/>
    <lineage>
        <taxon>Bacteria</taxon>
        <taxon>Bacillati</taxon>
        <taxon>Actinomycetota</taxon>
        <taxon>Actinomycetes</taxon>
        <taxon>Kitasatosporales</taxon>
        <taxon>Streptomycetaceae</taxon>
        <taxon>Streptomyces</taxon>
    </lineage>
</organism>
<sequence>MKSTTVLGTALLLTALVAATPAHATVPPGGSGQTYRPAPETARDAAGFGDCLAAVPGAERPLFRLSERADRRCPAPHVIAHS</sequence>
<feature type="region of interest" description="Disordered" evidence="1">
    <location>
        <begin position="22"/>
        <end position="41"/>
    </location>
</feature>
<name>A0ABX1ASS2_9ACTN</name>
<evidence type="ECO:0000256" key="2">
    <source>
        <dbReference type="SAM" id="SignalP"/>
    </source>
</evidence>
<dbReference type="Proteomes" id="UP000746503">
    <property type="component" value="Unassembled WGS sequence"/>
</dbReference>
<keyword evidence="4" id="KW-1185">Reference proteome</keyword>
<gene>
    <name evidence="3" type="ORF">HCJ92_16235</name>
</gene>
<protein>
    <submittedName>
        <fullName evidence="3">Uncharacterized protein</fullName>
    </submittedName>
</protein>
<keyword evidence="2" id="KW-0732">Signal</keyword>
<dbReference type="RefSeq" id="WP_167934318.1">
    <property type="nucleotide sequence ID" value="NZ_JAAVJB010000141.1"/>
</dbReference>
<evidence type="ECO:0000256" key="1">
    <source>
        <dbReference type="SAM" id="MobiDB-lite"/>
    </source>
</evidence>
<reference evidence="3 4" key="1">
    <citation type="submission" date="2020-03" db="EMBL/GenBank/DDBJ databases">
        <title>Draft genome of Streptomyces sp. ventii, isolated from the Axial Seamount in the Pacific Ocean, and resequencing of the two type strains Streptomyces lonarensis strain NCL 716 and Streptomyces bohaiensis strain 11A07.</title>
        <authorList>
            <person name="Loughran R.M."/>
            <person name="Pfannmuller K.M."/>
            <person name="Wasson B.J."/>
            <person name="Deadmond M.C."/>
            <person name="Paddock B.E."/>
            <person name="Koyack M.J."/>
            <person name="Gallegos D.A."/>
            <person name="Mitchell E.A."/>
            <person name="Ushijima B."/>
            <person name="Saw J.H."/>
            <person name="Mcphail K.L."/>
            <person name="Videau P."/>
        </authorList>
    </citation>
    <scope>NUCLEOTIDE SEQUENCE [LARGE SCALE GENOMIC DNA]</scope>
    <source>
        <strain evidence="4">5675061</strain>
    </source>
</reference>
<comment type="caution">
    <text evidence="3">The sequence shown here is derived from an EMBL/GenBank/DDBJ whole genome shotgun (WGS) entry which is preliminary data.</text>
</comment>
<feature type="chain" id="PRO_5045853885" evidence="2">
    <location>
        <begin position="25"/>
        <end position="82"/>
    </location>
</feature>
<feature type="signal peptide" evidence="2">
    <location>
        <begin position="1"/>
        <end position="24"/>
    </location>
</feature>
<evidence type="ECO:0000313" key="3">
    <source>
        <dbReference type="EMBL" id="NJP67803.1"/>
    </source>
</evidence>
<evidence type="ECO:0000313" key="4">
    <source>
        <dbReference type="Proteomes" id="UP000746503"/>
    </source>
</evidence>